<dbReference type="Pfam" id="PF00069">
    <property type="entry name" value="Pkinase"/>
    <property type="match status" value="1"/>
</dbReference>
<dbReference type="GO" id="GO:0007165">
    <property type="term" value="P:signal transduction"/>
    <property type="evidence" value="ECO:0007669"/>
    <property type="project" value="TreeGrafter"/>
</dbReference>
<gene>
    <name evidence="11" type="ORF">RMAR1173_LOCUS19904</name>
</gene>
<evidence type="ECO:0000256" key="2">
    <source>
        <dbReference type="ARBA" id="ARBA00022527"/>
    </source>
</evidence>
<reference evidence="11" key="1">
    <citation type="submission" date="2021-01" db="EMBL/GenBank/DDBJ databases">
        <authorList>
            <person name="Corre E."/>
            <person name="Pelletier E."/>
            <person name="Niang G."/>
            <person name="Scheremetjew M."/>
            <person name="Finn R."/>
            <person name="Kale V."/>
            <person name="Holt S."/>
            <person name="Cochrane G."/>
            <person name="Meng A."/>
            <person name="Brown T."/>
            <person name="Cohen L."/>
        </authorList>
    </citation>
    <scope>NUCLEOTIDE SEQUENCE</scope>
    <source>
        <strain evidence="11">CCMP1243</strain>
    </source>
</reference>
<dbReference type="SMART" id="SM00220">
    <property type="entry name" value="S_TKc"/>
    <property type="match status" value="1"/>
</dbReference>
<evidence type="ECO:0000256" key="6">
    <source>
        <dbReference type="ARBA" id="ARBA00022840"/>
    </source>
</evidence>
<keyword evidence="3" id="KW-0808">Transferase</keyword>
<evidence type="ECO:0000256" key="8">
    <source>
        <dbReference type="ARBA" id="ARBA00048679"/>
    </source>
</evidence>
<keyword evidence="6" id="KW-0067">ATP-binding</keyword>
<protein>
    <recommendedName>
        <fullName evidence="1">non-specific serine/threonine protein kinase</fullName>
        <ecNumber evidence="1">2.7.11.1</ecNumber>
    </recommendedName>
</protein>
<dbReference type="EMBL" id="HBHJ01030087">
    <property type="protein sequence ID" value="CAD9708912.1"/>
    <property type="molecule type" value="Transcribed_RNA"/>
</dbReference>
<dbReference type="InterPro" id="IPR000719">
    <property type="entry name" value="Prot_kinase_dom"/>
</dbReference>
<keyword evidence="2" id="KW-0723">Serine/threonine-protein kinase</keyword>
<keyword evidence="4" id="KW-0547">Nucleotide-binding</keyword>
<feature type="compositionally biased region" description="Low complexity" evidence="9">
    <location>
        <begin position="457"/>
        <end position="466"/>
    </location>
</feature>
<name>A0A7S2WUS7_9STRA</name>
<sequence length="466" mass="51696">MSAKVKLGTHITSGEQVALKLIDRTKLTPRQTEMLEREIQAMQAVQHPNTLLLRHVEWVAQYPKKRGGFREVVLLVLELGTGGELFDYLMYTGPLGEQVARSYFRQLLSALEVCHSQGVYHRDLKPENLLLDGSFQLKLADFGLAAINCDDHLCATECGTRSYMAPEVMSRQPYDGAKADIWSAGVVLFIMLAGNPPFAQAGGNDWWFTAIRHNRYDKFWMAHLRSAPDFPKLAQEFLNRIFVADSGNRATIEELWQHPWLQGAVLQPQELATAMAQKRQTVQRTKERELAAAKAKKAREKARAGAKGGAYDPFGQQVMRGGPKPPVAEPSGLTYFYTHVDAEFALKRLAQAFTDLEATPVSIKDEDFKVKATLSREAGPLSVVARVLSVDEEGELLILDLERRSGDHLDFVKLVQTELAGLLKDVMEDDADKDEQAASVTGKAAAAAGEEEEEEPIAANATEDVF</sequence>
<accession>A0A7S2WUS7</accession>
<proteinExistence type="predicted"/>
<dbReference type="InterPro" id="IPR011009">
    <property type="entry name" value="Kinase-like_dom_sf"/>
</dbReference>
<evidence type="ECO:0000256" key="9">
    <source>
        <dbReference type="SAM" id="MobiDB-lite"/>
    </source>
</evidence>
<comment type="catalytic activity">
    <reaction evidence="7">
        <text>L-threonyl-[protein] + ATP = O-phospho-L-threonyl-[protein] + ADP + H(+)</text>
        <dbReference type="Rhea" id="RHEA:46608"/>
        <dbReference type="Rhea" id="RHEA-COMP:11060"/>
        <dbReference type="Rhea" id="RHEA-COMP:11605"/>
        <dbReference type="ChEBI" id="CHEBI:15378"/>
        <dbReference type="ChEBI" id="CHEBI:30013"/>
        <dbReference type="ChEBI" id="CHEBI:30616"/>
        <dbReference type="ChEBI" id="CHEBI:61977"/>
        <dbReference type="ChEBI" id="CHEBI:456216"/>
        <dbReference type="EC" id="2.7.11.1"/>
    </reaction>
</comment>
<dbReference type="Gene3D" id="1.10.510.10">
    <property type="entry name" value="Transferase(Phosphotransferase) domain 1"/>
    <property type="match status" value="1"/>
</dbReference>
<keyword evidence="5" id="KW-0418">Kinase</keyword>
<evidence type="ECO:0000313" key="11">
    <source>
        <dbReference type="EMBL" id="CAD9708912.1"/>
    </source>
</evidence>
<dbReference type="SUPFAM" id="SSF56112">
    <property type="entry name" value="Protein kinase-like (PK-like)"/>
    <property type="match status" value="1"/>
</dbReference>
<dbReference type="PANTHER" id="PTHR43895:SF32">
    <property type="entry name" value="SERINE_THREONINE-PROTEIN KINASE CHK1"/>
    <property type="match status" value="1"/>
</dbReference>
<evidence type="ECO:0000256" key="5">
    <source>
        <dbReference type="ARBA" id="ARBA00022777"/>
    </source>
</evidence>
<dbReference type="FunFam" id="1.10.510.10:FF:000571">
    <property type="entry name" value="Maternal embryonic leucine zipper kinase"/>
    <property type="match status" value="1"/>
</dbReference>
<evidence type="ECO:0000256" key="4">
    <source>
        <dbReference type="ARBA" id="ARBA00022741"/>
    </source>
</evidence>
<evidence type="ECO:0000259" key="10">
    <source>
        <dbReference type="PROSITE" id="PS50011"/>
    </source>
</evidence>
<dbReference type="PROSITE" id="PS00108">
    <property type="entry name" value="PROTEIN_KINASE_ST"/>
    <property type="match status" value="1"/>
</dbReference>
<dbReference type="PANTHER" id="PTHR43895">
    <property type="entry name" value="CALCIUM/CALMODULIN-DEPENDENT PROTEIN KINASE KINASE-RELATED"/>
    <property type="match status" value="1"/>
</dbReference>
<dbReference type="GO" id="GO:0005524">
    <property type="term" value="F:ATP binding"/>
    <property type="evidence" value="ECO:0007669"/>
    <property type="project" value="UniProtKB-KW"/>
</dbReference>
<dbReference type="InterPro" id="IPR008271">
    <property type="entry name" value="Ser/Thr_kinase_AS"/>
</dbReference>
<dbReference type="PROSITE" id="PS50011">
    <property type="entry name" value="PROTEIN_KINASE_DOM"/>
    <property type="match status" value="1"/>
</dbReference>
<feature type="domain" description="Protein kinase" evidence="10">
    <location>
        <begin position="1"/>
        <end position="261"/>
    </location>
</feature>
<dbReference type="GO" id="GO:0004674">
    <property type="term" value="F:protein serine/threonine kinase activity"/>
    <property type="evidence" value="ECO:0007669"/>
    <property type="project" value="UniProtKB-KW"/>
</dbReference>
<evidence type="ECO:0000256" key="1">
    <source>
        <dbReference type="ARBA" id="ARBA00012513"/>
    </source>
</evidence>
<organism evidence="11">
    <name type="scientific">Rhizochromulina marina</name>
    <dbReference type="NCBI Taxonomy" id="1034831"/>
    <lineage>
        <taxon>Eukaryota</taxon>
        <taxon>Sar</taxon>
        <taxon>Stramenopiles</taxon>
        <taxon>Ochrophyta</taxon>
        <taxon>Dictyochophyceae</taxon>
        <taxon>Rhizochromulinales</taxon>
        <taxon>Rhizochromulina</taxon>
    </lineage>
</organism>
<feature type="region of interest" description="Disordered" evidence="9">
    <location>
        <begin position="432"/>
        <end position="466"/>
    </location>
</feature>
<dbReference type="AlphaFoldDB" id="A0A7S2WUS7"/>
<evidence type="ECO:0000256" key="7">
    <source>
        <dbReference type="ARBA" id="ARBA00047899"/>
    </source>
</evidence>
<comment type="catalytic activity">
    <reaction evidence="8">
        <text>L-seryl-[protein] + ATP = O-phospho-L-seryl-[protein] + ADP + H(+)</text>
        <dbReference type="Rhea" id="RHEA:17989"/>
        <dbReference type="Rhea" id="RHEA-COMP:9863"/>
        <dbReference type="Rhea" id="RHEA-COMP:11604"/>
        <dbReference type="ChEBI" id="CHEBI:15378"/>
        <dbReference type="ChEBI" id="CHEBI:29999"/>
        <dbReference type="ChEBI" id="CHEBI:30616"/>
        <dbReference type="ChEBI" id="CHEBI:83421"/>
        <dbReference type="ChEBI" id="CHEBI:456216"/>
        <dbReference type="EC" id="2.7.11.1"/>
    </reaction>
</comment>
<dbReference type="EC" id="2.7.11.1" evidence="1"/>
<evidence type="ECO:0000256" key="3">
    <source>
        <dbReference type="ARBA" id="ARBA00022679"/>
    </source>
</evidence>